<dbReference type="Proteomes" id="UP000037035">
    <property type="component" value="Unassembled WGS sequence"/>
</dbReference>
<dbReference type="EMBL" id="LAVV01008043">
    <property type="protein sequence ID" value="KNZ53978.1"/>
    <property type="molecule type" value="Genomic_DNA"/>
</dbReference>
<reference evidence="2 3" key="1">
    <citation type="submission" date="2015-08" db="EMBL/GenBank/DDBJ databases">
        <title>Next Generation Sequencing and Analysis of the Genome of Puccinia sorghi L Schw, the Causal Agent of Maize Common Rust.</title>
        <authorList>
            <person name="Rochi L."/>
            <person name="Burguener G."/>
            <person name="Darino M."/>
            <person name="Turjanski A."/>
            <person name="Kreff E."/>
            <person name="Dieguez M.J."/>
            <person name="Sacco F."/>
        </authorList>
    </citation>
    <scope>NUCLEOTIDE SEQUENCE [LARGE SCALE GENOMIC DNA]</scope>
    <source>
        <strain evidence="2 3">RO10H11247</strain>
    </source>
</reference>
<name>A0A0L6UZM7_9BASI</name>
<feature type="compositionally biased region" description="Polar residues" evidence="1">
    <location>
        <begin position="150"/>
        <end position="159"/>
    </location>
</feature>
<dbReference type="OrthoDB" id="5592268at2759"/>
<organism evidence="2 3">
    <name type="scientific">Puccinia sorghi</name>
    <dbReference type="NCBI Taxonomy" id="27349"/>
    <lineage>
        <taxon>Eukaryota</taxon>
        <taxon>Fungi</taxon>
        <taxon>Dikarya</taxon>
        <taxon>Basidiomycota</taxon>
        <taxon>Pucciniomycotina</taxon>
        <taxon>Pucciniomycetes</taxon>
        <taxon>Pucciniales</taxon>
        <taxon>Pucciniaceae</taxon>
        <taxon>Puccinia</taxon>
    </lineage>
</organism>
<feature type="region of interest" description="Disordered" evidence="1">
    <location>
        <begin position="116"/>
        <end position="141"/>
    </location>
</feature>
<gene>
    <name evidence="2" type="ORF">VP01_3087g6</name>
</gene>
<keyword evidence="3" id="KW-1185">Reference proteome</keyword>
<accession>A0A0L6UZM7</accession>
<dbReference type="AlphaFoldDB" id="A0A0L6UZM7"/>
<evidence type="ECO:0000313" key="3">
    <source>
        <dbReference type="Proteomes" id="UP000037035"/>
    </source>
</evidence>
<protein>
    <submittedName>
        <fullName evidence="2">Uncharacterized protein</fullName>
    </submittedName>
</protein>
<evidence type="ECO:0000256" key="1">
    <source>
        <dbReference type="SAM" id="MobiDB-lite"/>
    </source>
</evidence>
<comment type="caution">
    <text evidence="2">The sequence shown here is derived from an EMBL/GenBank/DDBJ whole genome shotgun (WGS) entry which is preliminary data.</text>
</comment>
<proteinExistence type="predicted"/>
<sequence length="184" mass="20744">MDEFCKLNIVRQRFSDEYLPQQNGKKSPYKLFKGSSVPLEFFKPIGNPVAVLSNLKKSKLEPRGDFVRLVGLNVELKSYHIRLDDGRFVNSKSVKFLDFDTKTSALPDYGELLIEEKQQPQSKPIAPEDENEKEGEGSVKQEELDSLEQLFTSAEGNNSSEDDEDIADLLIPDAPVGVMKLMMS</sequence>
<feature type="region of interest" description="Disordered" evidence="1">
    <location>
        <begin position="150"/>
        <end position="169"/>
    </location>
</feature>
<dbReference type="VEuPathDB" id="FungiDB:VP01_3087g6"/>
<evidence type="ECO:0000313" key="2">
    <source>
        <dbReference type="EMBL" id="KNZ53978.1"/>
    </source>
</evidence>